<organism evidence="2 3">
    <name type="scientific">Methanococcoides methylutens</name>
    <dbReference type="NCBI Taxonomy" id="2226"/>
    <lineage>
        <taxon>Archaea</taxon>
        <taxon>Methanobacteriati</taxon>
        <taxon>Methanobacteriota</taxon>
        <taxon>Stenosarchaea group</taxon>
        <taxon>Methanomicrobia</taxon>
        <taxon>Methanosarcinales</taxon>
        <taxon>Methanosarcinaceae</taxon>
        <taxon>Methanococcoides</taxon>
    </lineage>
</organism>
<sequence length="278" mass="30511">MQVTEHVHAIKIPFSLTTESGIVVERFVYSYIICGKNVCLVDCGVASSEDVIFDYMKKTGRDPQDISLIVQTHSHADHIGSTPAIKELTGCEVAAHGDAVGWIEHPDIQLRERPIPNFNTLTGGPVKVDRVLEDGDVFDLGEGMSLQVIHTPGHSKGSISLLLSPDNVLFSGDAIPLVGDIPIYDDVTEVLSSLRKLRDISDMKVLLSSWDDPIEGEGTYKAIDEGIEYVKKVHEAVQKFSSVSWEKVLEEIGLEGIPVNPLVVRTFEAHLKVNEDIS</sequence>
<dbReference type="PANTHER" id="PTHR42951">
    <property type="entry name" value="METALLO-BETA-LACTAMASE DOMAIN-CONTAINING"/>
    <property type="match status" value="1"/>
</dbReference>
<gene>
    <name evidence="2" type="ORF">LI82_05605</name>
</gene>
<dbReference type="OrthoDB" id="197151at2157"/>
<comment type="caution">
    <text evidence="2">The sequence shown here is derived from an EMBL/GenBank/DDBJ whole genome shotgun (WGS) entry which is preliminary data.</text>
</comment>
<name>A0A099T1I2_METMT</name>
<dbReference type="SMART" id="SM00849">
    <property type="entry name" value="Lactamase_B"/>
    <property type="match status" value="1"/>
</dbReference>
<evidence type="ECO:0000313" key="3">
    <source>
        <dbReference type="Proteomes" id="UP000029859"/>
    </source>
</evidence>
<keyword evidence="3" id="KW-1185">Reference proteome</keyword>
<dbReference type="InterPro" id="IPR001279">
    <property type="entry name" value="Metallo-B-lactamas"/>
</dbReference>
<reference evidence="2 3" key="1">
    <citation type="submission" date="2014-09" db="EMBL/GenBank/DDBJ databases">
        <title>Draft genome sequence of an obligately methylotrophic methanogen, Methanococcoides methylutens, isolated from marine sediment.</title>
        <authorList>
            <person name="Guan Y."/>
            <person name="Ngugi D.K."/>
            <person name="Blom J."/>
            <person name="Ali S."/>
            <person name="Ferry J.G."/>
            <person name="Stingl U."/>
        </authorList>
    </citation>
    <scope>NUCLEOTIDE SEQUENCE [LARGE SCALE GENOMIC DNA]</scope>
    <source>
        <strain evidence="2 3">DSM 2657</strain>
    </source>
</reference>
<dbReference type="SUPFAM" id="SSF56281">
    <property type="entry name" value="Metallo-hydrolase/oxidoreductase"/>
    <property type="match status" value="1"/>
</dbReference>
<proteinExistence type="predicted"/>
<dbReference type="PANTHER" id="PTHR42951:SF17">
    <property type="entry name" value="METALLO-BETA-LACTAMASE DOMAIN-CONTAINING PROTEIN"/>
    <property type="match status" value="1"/>
</dbReference>
<protein>
    <submittedName>
        <fullName evidence="2">Beta-lactamase</fullName>
    </submittedName>
</protein>
<dbReference type="RefSeq" id="WP_048194189.1">
    <property type="nucleotide sequence ID" value="NZ_CAAGSM010000003.1"/>
</dbReference>
<dbReference type="Pfam" id="PF00753">
    <property type="entry name" value="Lactamase_B"/>
    <property type="match status" value="1"/>
</dbReference>
<dbReference type="Gene3D" id="3.60.15.10">
    <property type="entry name" value="Ribonuclease Z/Hydroxyacylglutathione hydrolase-like"/>
    <property type="match status" value="1"/>
</dbReference>
<dbReference type="Proteomes" id="UP000029859">
    <property type="component" value="Unassembled WGS sequence"/>
</dbReference>
<dbReference type="EMBL" id="JRHO01000010">
    <property type="protein sequence ID" value="KGK98774.1"/>
    <property type="molecule type" value="Genomic_DNA"/>
</dbReference>
<accession>A0A099T1I2</accession>
<feature type="domain" description="Metallo-beta-lactamase" evidence="1">
    <location>
        <begin position="27"/>
        <end position="210"/>
    </location>
</feature>
<dbReference type="InterPro" id="IPR036866">
    <property type="entry name" value="RibonucZ/Hydroxyglut_hydro"/>
</dbReference>
<evidence type="ECO:0000313" key="2">
    <source>
        <dbReference type="EMBL" id="KGK98774.1"/>
    </source>
</evidence>
<evidence type="ECO:0000259" key="1">
    <source>
        <dbReference type="SMART" id="SM00849"/>
    </source>
</evidence>
<dbReference type="InterPro" id="IPR050855">
    <property type="entry name" value="NDM-1-like"/>
</dbReference>
<dbReference type="AlphaFoldDB" id="A0A099T1I2"/>